<evidence type="ECO:0000313" key="1">
    <source>
        <dbReference type="EMBL" id="KHJ82486.1"/>
    </source>
</evidence>
<name>A0A0B1SF20_OESDE</name>
<dbReference type="EMBL" id="KN579177">
    <property type="protein sequence ID" value="KHJ82486.1"/>
    <property type="molecule type" value="Genomic_DNA"/>
</dbReference>
<sequence>MTVTTRGQEKERNNHGSSLGIMSAFKKKCVKSEELEDNAERVIARLQKVHHKCERMTQGKSVNDDGLDPKVYEALEQIYALF</sequence>
<evidence type="ECO:0000313" key="2">
    <source>
        <dbReference type="Proteomes" id="UP000053660"/>
    </source>
</evidence>
<proteinExistence type="predicted"/>
<gene>
    <name evidence="1" type="ORF">OESDEN_17820</name>
</gene>
<accession>A0A0B1SF20</accession>
<organism evidence="1 2">
    <name type="scientific">Oesophagostomum dentatum</name>
    <name type="common">Nodular worm</name>
    <dbReference type="NCBI Taxonomy" id="61180"/>
    <lineage>
        <taxon>Eukaryota</taxon>
        <taxon>Metazoa</taxon>
        <taxon>Ecdysozoa</taxon>
        <taxon>Nematoda</taxon>
        <taxon>Chromadorea</taxon>
        <taxon>Rhabditida</taxon>
        <taxon>Rhabditina</taxon>
        <taxon>Rhabditomorpha</taxon>
        <taxon>Strongyloidea</taxon>
        <taxon>Strongylidae</taxon>
        <taxon>Oesophagostomum</taxon>
    </lineage>
</organism>
<keyword evidence="2" id="KW-1185">Reference proteome</keyword>
<protein>
    <submittedName>
        <fullName evidence="1">Uncharacterized protein</fullName>
    </submittedName>
</protein>
<dbReference type="AlphaFoldDB" id="A0A0B1SF20"/>
<reference evidence="1 2" key="1">
    <citation type="submission" date="2014-03" db="EMBL/GenBank/DDBJ databases">
        <title>Draft genome of the hookworm Oesophagostomum dentatum.</title>
        <authorList>
            <person name="Mitreva M."/>
        </authorList>
    </citation>
    <scope>NUCLEOTIDE SEQUENCE [LARGE SCALE GENOMIC DNA]</scope>
    <source>
        <strain evidence="1 2">OD-Hann</strain>
    </source>
</reference>
<dbReference type="Proteomes" id="UP000053660">
    <property type="component" value="Unassembled WGS sequence"/>
</dbReference>